<organism evidence="12 13">
    <name type="scientific">Saccoglossus kowalevskii</name>
    <name type="common">Acorn worm</name>
    <dbReference type="NCBI Taxonomy" id="10224"/>
    <lineage>
        <taxon>Eukaryota</taxon>
        <taxon>Metazoa</taxon>
        <taxon>Hemichordata</taxon>
        <taxon>Enteropneusta</taxon>
        <taxon>Harrimaniidae</taxon>
        <taxon>Saccoglossus</taxon>
    </lineage>
</organism>
<sequence>MALRRIGGVVRLLSNVCAQQRRLLYQDVGVIGFPFSKGQPQPGVRSGPAAIRNAGLIEKIHNLERDVKDYGDLDFEYIADDPPYGLIKNPRNVGAANKKISAAVSNVINDNRLCISLGGDHAMSIGTLHGHATARPDMCVLWIDAHVDINTPLTSMTGNIHGTPVSFVVHELKDYVPVLPGFEWMNTCIHAKDIAFIGVRDIDPGERYIMEKFGLVCYSIHDIDHLGLVEVLKRAMDNVNPNRDRPIHISFDIDALDPLLAQSTGTPVYGGLTFREGMYIVEEVGSTGMVTGIDMVEVNPELGTKFEQNVTVNTAVDVLTAALGKRRHGNIPTGYVLPKAKN</sequence>
<comment type="cofactor">
    <cofactor evidence="11">
        <name>Mn(2+)</name>
        <dbReference type="ChEBI" id="CHEBI:29035"/>
    </cofactor>
    <text evidence="11">Binds 2 manganese ions per subunit.</text>
</comment>
<dbReference type="RefSeq" id="XP_002739242.1">
    <property type="nucleotide sequence ID" value="XM_002739196.2"/>
</dbReference>
<dbReference type="PANTHER" id="PTHR43782">
    <property type="entry name" value="ARGINASE"/>
    <property type="match status" value="1"/>
</dbReference>
<evidence type="ECO:0000256" key="8">
    <source>
        <dbReference type="ARBA" id="ARBA00023211"/>
    </source>
</evidence>
<evidence type="ECO:0000256" key="5">
    <source>
        <dbReference type="ARBA" id="ARBA00022503"/>
    </source>
</evidence>
<dbReference type="PROSITE" id="PS51409">
    <property type="entry name" value="ARGINASE_2"/>
    <property type="match status" value="1"/>
</dbReference>
<evidence type="ECO:0000256" key="6">
    <source>
        <dbReference type="ARBA" id="ARBA00022723"/>
    </source>
</evidence>
<evidence type="ECO:0000256" key="3">
    <source>
        <dbReference type="ARBA" id="ARBA00018123"/>
    </source>
</evidence>
<proteinExistence type="inferred from homology"/>
<dbReference type="PRINTS" id="PR00116">
    <property type="entry name" value="ARGINASE"/>
</dbReference>
<evidence type="ECO:0000256" key="2">
    <source>
        <dbReference type="ARBA" id="ARBA00012168"/>
    </source>
</evidence>
<dbReference type="GeneID" id="100378388"/>
<dbReference type="Pfam" id="PF00491">
    <property type="entry name" value="Arginase"/>
    <property type="match status" value="1"/>
</dbReference>
<protein>
    <recommendedName>
        <fullName evidence="3 11">Arginase</fullName>
        <ecNumber evidence="2 11">3.5.3.1</ecNumber>
    </recommendedName>
</protein>
<evidence type="ECO:0000256" key="1">
    <source>
        <dbReference type="ARBA" id="ARBA00005098"/>
    </source>
</evidence>
<dbReference type="EC" id="3.5.3.1" evidence="2 11"/>
<comment type="similarity">
    <text evidence="10 11">Belongs to the arginase family.</text>
</comment>
<evidence type="ECO:0000313" key="12">
    <source>
        <dbReference type="Proteomes" id="UP000694865"/>
    </source>
</evidence>
<evidence type="ECO:0000256" key="4">
    <source>
        <dbReference type="ARBA" id="ARBA00022436"/>
    </source>
</evidence>
<evidence type="ECO:0000256" key="10">
    <source>
        <dbReference type="PROSITE-ProRule" id="PRU00742"/>
    </source>
</evidence>
<keyword evidence="6 11" id="KW-0479">Metal-binding</keyword>
<comment type="catalytic activity">
    <reaction evidence="9 11">
        <text>L-arginine + H2O = urea + L-ornithine</text>
        <dbReference type="Rhea" id="RHEA:20569"/>
        <dbReference type="ChEBI" id="CHEBI:15377"/>
        <dbReference type="ChEBI" id="CHEBI:16199"/>
        <dbReference type="ChEBI" id="CHEBI:32682"/>
        <dbReference type="ChEBI" id="CHEBI:46911"/>
        <dbReference type="EC" id="3.5.3.1"/>
    </reaction>
</comment>
<reference evidence="13" key="1">
    <citation type="submission" date="2025-08" db="UniProtKB">
        <authorList>
            <consortium name="RefSeq"/>
        </authorList>
    </citation>
    <scope>IDENTIFICATION</scope>
    <source>
        <tissue evidence="13">Testes</tissue>
    </source>
</reference>
<comment type="pathway">
    <text evidence="1 11">Nitrogen metabolism; urea cycle; L-ornithine and urea from L-arginine: step 1/1.</text>
</comment>
<evidence type="ECO:0000256" key="7">
    <source>
        <dbReference type="ARBA" id="ARBA00022801"/>
    </source>
</evidence>
<keyword evidence="5 11" id="KW-0056">Arginine metabolism</keyword>
<name>A0ABM0GX25_SACKO</name>
<evidence type="ECO:0000313" key="13">
    <source>
        <dbReference type="RefSeq" id="XP_002739242.1"/>
    </source>
</evidence>
<keyword evidence="12" id="KW-1185">Reference proteome</keyword>
<dbReference type="InterPro" id="IPR023696">
    <property type="entry name" value="Ureohydrolase_dom_sf"/>
</dbReference>
<evidence type="ECO:0000256" key="11">
    <source>
        <dbReference type="RuleBase" id="RU361159"/>
    </source>
</evidence>
<dbReference type="CDD" id="cd09989">
    <property type="entry name" value="Arginase"/>
    <property type="match status" value="1"/>
</dbReference>
<dbReference type="Gene3D" id="3.40.800.10">
    <property type="entry name" value="Ureohydrolase domain"/>
    <property type="match status" value="1"/>
</dbReference>
<keyword evidence="8 11" id="KW-0464">Manganese</keyword>
<dbReference type="PIRSF" id="PIRSF036979">
    <property type="entry name" value="Arginase"/>
    <property type="match status" value="1"/>
</dbReference>
<dbReference type="NCBIfam" id="TIGR01229">
    <property type="entry name" value="rocF_arginase"/>
    <property type="match status" value="1"/>
</dbReference>
<dbReference type="SUPFAM" id="SSF52768">
    <property type="entry name" value="Arginase/deacetylase"/>
    <property type="match status" value="1"/>
</dbReference>
<keyword evidence="7 11" id="KW-0378">Hydrolase</keyword>
<dbReference type="Proteomes" id="UP000694865">
    <property type="component" value="Unplaced"/>
</dbReference>
<accession>A0ABM0GX25</accession>
<dbReference type="PANTHER" id="PTHR43782:SF3">
    <property type="entry name" value="ARGINASE"/>
    <property type="match status" value="1"/>
</dbReference>
<gene>
    <name evidence="13" type="primary">LOC100378388</name>
</gene>
<dbReference type="InterPro" id="IPR006035">
    <property type="entry name" value="Ureohydrolase"/>
</dbReference>
<dbReference type="InterPro" id="IPR014033">
    <property type="entry name" value="Arginase"/>
</dbReference>
<evidence type="ECO:0000256" key="9">
    <source>
        <dbReference type="ARBA" id="ARBA00047391"/>
    </source>
</evidence>
<keyword evidence="4 11" id="KW-0835">Urea cycle</keyword>